<evidence type="ECO:0000313" key="2">
    <source>
        <dbReference type="Proteomes" id="UP000251313"/>
    </source>
</evidence>
<dbReference type="EMBL" id="UAVL01000001">
    <property type="protein sequence ID" value="SQA60843.1"/>
    <property type="molecule type" value="Genomic_DNA"/>
</dbReference>
<proteinExistence type="predicted"/>
<sequence length="715" mass="79549">MSALQKVITWTETTRSHALLLNNDANALLTRLLALRHREQAVQHARTRPLTIGLYGHSQEAKAHLLTTLCDSPSGHLSIHVGVKTLDWFTHINPGHGVTRMALRFSPHAAPPDDAFPLRLTLLSEAELVQLFIAQAQTQTEIRPVSKSAIVARIATWQSLRQPQQVPGITREEVAAIARFWQEAVPTSRQQMDDDLWFQFAQLIPSLDLSARASAWSLLWGEHQGLTQQWLSLAHTLHQAGNAREIAAPLSLLVDSFALPAEGFLTPEFELDDEVVVHPLHNGKLLNAISLPLAKLALLTRELTLPVEAGSLGNIDILDMPAAAPEANAPLWQTKCLWLLDSYRQQLQPDVLLVCNASVQRSQTPSIARTLVQWVTETQPMQESALPGLVWAITPQDHRFTRKQNLDEAVQQLIKHPGQRWGTLQALDSSSLQRLTEWLMQALNPTLRDARLQLIERELHGNARALLSQYLNPAHQDAATMQTQAENIVRQLQARAAVLGEMLEGLLPPLQAFEALCQAQQPREEKVAGLFSESVDLFAQPEDGALAAADDQDTGTLAHALWVRYLRQWSRRQEIAAQSGLSADVLHQLAESIIVTSYRLGLPARLQQVMRSENPSAAQLRATIGNFIAWFDYAGMPAQTRPASRIAKGSPIFALKAPDTRARLTQLGEQPVHAATRYVYDWLVALYSRATENAGWQHPHDISPEARRQLQGYFS</sequence>
<evidence type="ECO:0000313" key="1">
    <source>
        <dbReference type="EMBL" id="SQA60843.1"/>
    </source>
</evidence>
<accession>A0AB38FRY3</accession>
<dbReference type="PIRSF" id="PIRSF034586">
    <property type="entry name" value="Vir_effector_SfrC"/>
    <property type="match status" value="1"/>
</dbReference>
<dbReference type="Pfam" id="PF10139">
    <property type="entry name" value="Virul_Fac"/>
    <property type="match status" value="2"/>
</dbReference>
<dbReference type="RefSeq" id="WP_038257672.1">
    <property type="nucleotide sequence ID" value="NZ_UAVL01000001.1"/>
</dbReference>
<name>A0AB38FRY3_9ENTR</name>
<comment type="caution">
    <text evidence="1">The sequence shown here is derived from an EMBL/GenBank/DDBJ whole genome shotgun (WGS) entry which is preliminary data.</text>
</comment>
<reference evidence="1 2" key="1">
    <citation type="submission" date="2018-06" db="EMBL/GenBank/DDBJ databases">
        <authorList>
            <consortium name="Pathogen Informatics"/>
            <person name="Doyle S."/>
        </authorList>
    </citation>
    <scope>NUCLEOTIDE SEQUENCE [LARGE SCALE GENOMIC DNA]</scope>
    <source>
        <strain evidence="1 2">NCTC11967</strain>
    </source>
</reference>
<dbReference type="AlphaFoldDB" id="A0AB38FRY3"/>
<organism evidence="1 2">
    <name type="scientific">Yokenella regensburgei</name>
    <dbReference type="NCBI Taxonomy" id="158877"/>
    <lineage>
        <taxon>Bacteria</taxon>
        <taxon>Pseudomonadati</taxon>
        <taxon>Pseudomonadota</taxon>
        <taxon>Gammaproteobacteria</taxon>
        <taxon>Enterobacterales</taxon>
        <taxon>Enterobacteriaceae</taxon>
        <taxon>Yokenella</taxon>
    </lineage>
</organism>
<protein>
    <submittedName>
        <fullName evidence="1">Bacterial virulence factor</fullName>
    </submittedName>
</protein>
<dbReference type="InterPro" id="IPR017030">
    <property type="entry name" value="Vir_effector_SfrC"/>
</dbReference>
<dbReference type="Proteomes" id="UP000251313">
    <property type="component" value="Unassembled WGS sequence"/>
</dbReference>
<gene>
    <name evidence="1" type="ORF">NCTC11967_00917</name>
</gene>